<protein>
    <submittedName>
        <fullName evidence="1">Uncharacterized protein</fullName>
    </submittedName>
</protein>
<evidence type="ECO:0000313" key="1">
    <source>
        <dbReference type="EMBL" id="EUA92270.1"/>
    </source>
</evidence>
<organism evidence="1 2">
    <name type="scientific">Mycobacterium ulcerans str. Harvey</name>
    <dbReference type="NCBI Taxonomy" id="1299332"/>
    <lineage>
        <taxon>Bacteria</taxon>
        <taxon>Bacillati</taxon>
        <taxon>Actinomycetota</taxon>
        <taxon>Actinomycetes</taxon>
        <taxon>Mycobacteriales</taxon>
        <taxon>Mycobacteriaceae</taxon>
        <taxon>Mycobacterium</taxon>
        <taxon>Mycobacterium ulcerans group</taxon>
    </lineage>
</organism>
<gene>
    <name evidence="1" type="ORF">I551_1264</name>
</gene>
<comment type="caution">
    <text evidence="1">The sequence shown here is derived from an EMBL/GenBank/DDBJ whole genome shotgun (WGS) entry which is preliminary data.</text>
</comment>
<name>A0ABP3AM91_MYCUL</name>
<accession>A0ABP3AM91</accession>
<dbReference type="Proteomes" id="UP000020681">
    <property type="component" value="Unassembled WGS sequence"/>
</dbReference>
<dbReference type="EMBL" id="JAOL01000079">
    <property type="protein sequence ID" value="EUA92270.1"/>
    <property type="molecule type" value="Genomic_DNA"/>
</dbReference>
<evidence type="ECO:0000313" key="2">
    <source>
        <dbReference type="Proteomes" id="UP000020681"/>
    </source>
</evidence>
<sequence>MFVCPPPNCLHQNRITFAAVQRARSAAVARGTGATRRSCLVFAQFKGR</sequence>
<proteinExistence type="predicted"/>
<keyword evidence="2" id="KW-1185">Reference proteome</keyword>
<reference evidence="1 2" key="1">
    <citation type="submission" date="2014-01" db="EMBL/GenBank/DDBJ databases">
        <authorList>
            <person name="Dobos K."/>
            <person name="Lenaerts A."/>
            <person name="Ordway D."/>
            <person name="DeGroote M.A."/>
            <person name="Parker T."/>
            <person name="Sizemore C."/>
            <person name="Tallon L.J."/>
            <person name="Sadzewicz L.K."/>
            <person name="Sengamalay N."/>
            <person name="Fraser C.M."/>
            <person name="Hine E."/>
            <person name="Shefchek K.A."/>
            <person name="Das S.P."/>
            <person name="Tettelin H."/>
        </authorList>
    </citation>
    <scope>NUCLEOTIDE SEQUENCE [LARGE SCALE GENOMIC DNA]</scope>
    <source>
        <strain evidence="1 2">Harvey</strain>
    </source>
</reference>